<dbReference type="Gene3D" id="1.50.10.100">
    <property type="entry name" value="Chondroitin AC/alginate lyase"/>
    <property type="match status" value="1"/>
</dbReference>
<evidence type="ECO:0000313" key="3">
    <source>
        <dbReference type="EMBL" id="EDM26162.1"/>
    </source>
</evidence>
<dbReference type="STRING" id="313628.LNTAR_16483"/>
<evidence type="ECO:0000259" key="2">
    <source>
        <dbReference type="Pfam" id="PF07940"/>
    </source>
</evidence>
<dbReference type="EMBL" id="ABCK01000019">
    <property type="protein sequence ID" value="EDM26162.1"/>
    <property type="molecule type" value="Genomic_DNA"/>
</dbReference>
<comment type="subcellular location">
    <subcellularLocation>
        <location evidence="1">Cell envelope</location>
    </subcellularLocation>
</comment>
<dbReference type="OrthoDB" id="175534at2"/>
<dbReference type="Gene3D" id="2.70.98.70">
    <property type="match status" value="1"/>
</dbReference>
<name>A6DQB1_9BACT</name>
<dbReference type="Pfam" id="PF07940">
    <property type="entry name" value="Hepar_II_III_C"/>
    <property type="match status" value="1"/>
</dbReference>
<dbReference type="PANTHER" id="PTHR38045:SF1">
    <property type="entry name" value="HEPARINASE II_III-LIKE PROTEIN"/>
    <property type="match status" value="1"/>
</dbReference>
<dbReference type="InterPro" id="IPR008929">
    <property type="entry name" value="Chondroitin_lyas"/>
</dbReference>
<dbReference type="GO" id="GO:0030313">
    <property type="term" value="C:cell envelope"/>
    <property type="evidence" value="ECO:0007669"/>
    <property type="project" value="UniProtKB-SubCell"/>
</dbReference>
<evidence type="ECO:0000256" key="1">
    <source>
        <dbReference type="ARBA" id="ARBA00004196"/>
    </source>
</evidence>
<organism evidence="3 4">
    <name type="scientific">Lentisphaera araneosa HTCC2155</name>
    <dbReference type="NCBI Taxonomy" id="313628"/>
    <lineage>
        <taxon>Bacteria</taxon>
        <taxon>Pseudomonadati</taxon>
        <taxon>Lentisphaerota</taxon>
        <taxon>Lentisphaeria</taxon>
        <taxon>Lentisphaerales</taxon>
        <taxon>Lentisphaeraceae</taxon>
        <taxon>Lentisphaera</taxon>
    </lineage>
</organism>
<dbReference type="Proteomes" id="UP000004947">
    <property type="component" value="Unassembled WGS sequence"/>
</dbReference>
<dbReference type="AlphaFoldDB" id="A6DQB1"/>
<keyword evidence="4" id="KW-1185">Reference proteome</keyword>
<dbReference type="eggNOG" id="ENOG502ZAN1">
    <property type="taxonomic scope" value="Bacteria"/>
</dbReference>
<dbReference type="SUPFAM" id="SSF48230">
    <property type="entry name" value="Chondroitin AC/alginate lyase"/>
    <property type="match status" value="1"/>
</dbReference>
<dbReference type="PANTHER" id="PTHR38045">
    <property type="entry name" value="CHROMOSOME 1, WHOLE GENOME SHOTGUN SEQUENCE"/>
    <property type="match status" value="1"/>
</dbReference>
<gene>
    <name evidence="3" type="ORF">LNTAR_16483</name>
</gene>
<feature type="domain" description="Heparinase II/III-like C-terminal" evidence="2">
    <location>
        <begin position="396"/>
        <end position="557"/>
    </location>
</feature>
<proteinExistence type="predicted"/>
<sequence length="626" mass="69602">MKKLFITVMLSGMSIIASPIEKELPSLENPFTVEYVQQNLSKDHPRLVFTPQIVADLKKKIKIDPVCKNIYAAIRHNANDILKEPILAYEMVGRRLKTSGRMSRRMDILGVVYLIEKDPVILKRIEQELIAVCSIPDWNPSHFLDVAGMSLGVAIALDWTAGDLPESTFEFTQNALINKGLKADGRAKSRIVRTTNNWNQVCNGAMIAAAIAVAEQEPELSASTIQRALEALPRALVHYGPDGVYPEGSSYWGYATSRSVITIAMLESAFGRDFGHYDFPGFKESAYYQLYSTAPSGGLFNYSDCRDIRKSNGDSILAWFASKTGNSVFFEKDRFLKPVDQLSKLGTIDSMALAWISQYQEKITEELPTIWSGQGANPIAVFTSDKNDGHGFYVGCKGGKAKISHGNMDAGSFVFELNGVRWGIDMGLQEYHDLEKVGFNLWAMDQNAQRWSLLSKNNFGHSVLSVNNELFDVNGFASLVKVDNGEQPEVLFNTTEVYGGGVKRATRRFVKEGASSLIIEDEVETSDVTQKLTWQFMTTSDVDIVKGGAILRQDNEVLYLKDLSDRDTKIKVVSLDPPPLQLDEQITGLKRIEITTTVEPRAGQQINLRIELSDKRNDLGGGLPRV</sequence>
<comment type="caution">
    <text evidence="3">The sequence shown here is derived from an EMBL/GenBank/DDBJ whole genome shotgun (WGS) entry which is preliminary data.</text>
</comment>
<protein>
    <recommendedName>
        <fullName evidence="2">Heparinase II/III-like C-terminal domain-containing protein</fullName>
    </recommendedName>
</protein>
<accession>A6DQB1</accession>
<dbReference type="GO" id="GO:0016829">
    <property type="term" value="F:lyase activity"/>
    <property type="evidence" value="ECO:0007669"/>
    <property type="project" value="InterPro"/>
</dbReference>
<reference evidence="3 4" key="1">
    <citation type="journal article" date="2010" name="J. Bacteriol.">
        <title>Genome sequence of Lentisphaera araneosa HTCC2155T, the type species of the order Lentisphaerales in the phylum Lentisphaerae.</title>
        <authorList>
            <person name="Thrash J.C."/>
            <person name="Cho J.C."/>
            <person name="Vergin K.L."/>
            <person name="Morris R.M."/>
            <person name="Giovannoni S.J."/>
        </authorList>
    </citation>
    <scope>NUCLEOTIDE SEQUENCE [LARGE SCALE GENOMIC DNA]</scope>
    <source>
        <strain evidence="3 4">HTCC2155</strain>
    </source>
</reference>
<dbReference type="InterPro" id="IPR012480">
    <property type="entry name" value="Hepar_II_III_C"/>
</dbReference>
<dbReference type="RefSeq" id="WP_007280040.1">
    <property type="nucleotide sequence ID" value="NZ_ABCK01000019.1"/>
</dbReference>
<evidence type="ECO:0000313" key="4">
    <source>
        <dbReference type="Proteomes" id="UP000004947"/>
    </source>
</evidence>